<evidence type="ECO:0000313" key="1">
    <source>
        <dbReference type="EMBL" id="BAC34600.1"/>
    </source>
</evidence>
<protein>
    <submittedName>
        <fullName evidence="1">Uncharacterized protein</fullName>
    </submittedName>
</protein>
<accession>Q8BQ83</accession>
<dbReference type="EMBL" id="AK051312">
    <property type="protein sequence ID" value="BAC34600.1"/>
    <property type="molecule type" value="mRNA"/>
</dbReference>
<reference evidence="1" key="7">
    <citation type="journal article" date="2005" name="Science">
        <title>The Transcriptional Landscape of the Mammalian Genome.</title>
        <authorList>
            <consortium name="The FANTOM Consortium"/>
            <consortium name="Riken Genome Exploration Research Group and Genome Science Group (Genome Network Project Core Group)"/>
        </authorList>
    </citation>
    <scope>NUCLEOTIDE SEQUENCE</scope>
    <source>
        <strain evidence="1">C57BL/6J</strain>
        <tissue evidence="1">Spinal ganglion</tissue>
    </source>
</reference>
<dbReference type="MGI" id="MGI:3642633">
    <property type="gene designation" value="Gm9916"/>
</dbReference>
<reference evidence="1" key="3">
    <citation type="journal article" date="2000" name="Genome Res.">
        <title>RIKEN integrated sequence analysis (RISA) system--384-format sequencing pipeline with 384 multicapillary sequencer.</title>
        <authorList>
            <person name="Shibata K."/>
            <person name="Itoh M."/>
            <person name="Aizawa K."/>
            <person name="Nagaoka S."/>
            <person name="Sasaki N."/>
            <person name="Carninci P."/>
            <person name="Konno H."/>
            <person name="Akiyama J."/>
            <person name="Nishi K."/>
            <person name="Kitsunai T."/>
            <person name="Tashiro H."/>
            <person name="Itoh M."/>
            <person name="Sumi N."/>
            <person name="Ishii Y."/>
            <person name="Nakamura S."/>
            <person name="Hazama M."/>
            <person name="Nishine T."/>
            <person name="Harada A."/>
            <person name="Yamamoto R."/>
            <person name="Matsumoto H."/>
            <person name="Sakaguchi S."/>
            <person name="Ikegami T."/>
            <person name="Kashiwagi K."/>
            <person name="Fujiwake S."/>
            <person name="Inoue K."/>
            <person name="Togawa Y."/>
            <person name="Izawa M."/>
            <person name="Ohara E."/>
            <person name="Watahiki M."/>
            <person name="Yoneda Y."/>
            <person name="Ishikawa T."/>
            <person name="Ozawa K."/>
            <person name="Tanaka T."/>
            <person name="Matsuura S."/>
            <person name="Kawai J."/>
            <person name="Okazaki Y."/>
            <person name="Muramatsu M."/>
            <person name="Inoue Y."/>
            <person name="Kira A."/>
            <person name="Hayashizaki Y."/>
        </authorList>
    </citation>
    <scope>NUCLEOTIDE SEQUENCE</scope>
    <source>
        <strain evidence="1">C57BL/6J</strain>
        <tissue evidence="1">Spinal ganglion</tissue>
    </source>
</reference>
<gene>
    <name evidence="2" type="primary">Gm9916</name>
</gene>
<reference evidence="1" key="1">
    <citation type="journal article" date="1999" name="Methods Enzymol.">
        <title>High-efficiency full-length cDNA cloning.</title>
        <authorList>
            <person name="Carninci P."/>
            <person name="Hayashizaki Y."/>
        </authorList>
    </citation>
    <scope>NUCLEOTIDE SEQUENCE</scope>
    <source>
        <strain evidence="1">C57BL/6J</strain>
        <tissue evidence="1">Spinal ganglion</tissue>
    </source>
</reference>
<evidence type="ECO:0000313" key="2">
    <source>
        <dbReference type="MGI" id="MGI:3642633"/>
    </source>
</evidence>
<name>Q8BQ83_MOUSE</name>
<reference evidence="1" key="4">
    <citation type="journal article" date="2001" name="Nature">
        <title>Functional annotation of a full-length mouse cDNA collection.</title>
        <authorList>
            <consortium name="The RIKEN Genome Exploration Research Group Phase II Team and the FANTOM Consortium"/>
        </authorList>
    </citation>
    <scope>NUCLEOTIDE SEQUENCE</scope>
    <source>
        <strain evidence="1">C57BL/6J</strain>
        <tissue evidence="1">Spinal ganglion</tissue>
    </source>
</reference>
<sequence length="101" mass="10628">MLMDHKAMWMGPLLARSKQSLARSLPSRRGIPGASGLSRSLRCSLEPENMVHRGGRQGQRLENSTLAVSGPLGCAVCFSYSLEAAGSLGASKVGGESLGRE</sequence>
<reference evidence="1" key="8">
    <citation type="journal article" date="2005" name="Science">
        <title>Antisense Transcription in the Mammalian Transcriptome.</title>
        <authorList>
            <consortium name="RIKEN Genome Exploration Research Group and Genome Science Group (Genome Network Project Core Group) and the FANTOM Consortium"/>
        </authorList>
    </citation>
    <scope>NUCLEOTIDE SEQUENCE</scope>
    <source>
        <strain evidence="1">C57BL/6J</strain>
        <tissue evidence="1">Spinal ganglion</tissue>
    </source>
</reference>
<dbReference type="AlphaFoldDB" id="Q8BQ83"/>
<reference evidence="1" key="2">
    <citation type="journal article" date="2000" name="Genome Res.">
        <title>Normalization and subtraction of cap-trapper-selected cDNAs to prepare full-length cDNA libraries for rapid discovery of new genes.</title>
        <authorList>
            <person name="Carninci P."/>
            <person name="Shibata Y."/>
            <person name="Hayatsu N."/>
            <person name="Sugahara Y."/>
            <person name="Shibata K."/>
            <person name="Itoh M."/>
            <person name="Konno H."/>
            <person name="Okazaki Y."/>
            <person name="Muramatsu M."/>
            <person name="Hayashizaki Y."/>
        </authorList>
    </citation>
    <scope>NUCLEOTIDE SEQUENCE</scope>
    <source>
        <strain evidence="1">C57BL/6J</strain>
        <tissue evidence="1">Spinal ganglion</tissue>
    </source>
</reference>
<organism evidence="1">
    <name type="scientific">Mus musculus</name>
    <name type="common">Mouse</name>
    <dbReference type="NCBI Taxonomy" id="10090"/>
    <lineage>
        <taxon>Eukaryota</taxon>
        <taxon>Metazoa</taxon>
        <taxon>Chordata</taxon>
        <taxon>Craniata</taxon>
        <taxon>Vertebrata</taxon>
        <taxon>Euteleostomi</taxon>
        <taxon>Mammalia</taxon>
        <taxon>Eutheria</taxon>
        <taxon>Euarchontoglires</taxon>
        <taxon>Glires</taxon>
        <taxon>Rodentia</taxon>
        <taxon>Myomorpha</taxon>
        <taxon>Muroidea</taxon>
        <taxon>Muridae</taxon>
        <taxon>Murinae</taxon>
        <taxon>Mus</taxon>
        <taxon>Mus</taxon>
    </lineage>
</organism>
<reference evidence="1" key="6">
    <citation type="journal article" date="2002" name="Nature">
        <title>Analysis of the mouse transcriptome based on functional annotation of 60,770 full-length cDNAs.</title>
        <authorList>
            <consortium name="The FANTOM Consortium and the RIKEN Genome Exploration Research Group Phase I and II Team"/>
        </authorList>
    </citation>
    <scope>NUCLEOTIDE SEQUENCE</scope>
    <source>
        <strain evidence="1">C57BL/6J</strain>
        <tissue evidence="1">Spinal ganglion</tissue>
    </source>
</reference>
<proteinExistence type="evidence at transcript level"/>
<reference evidence="1" key="5">
    <citation type="submission" date="2001-07" db="EMBL/GenBank/DDBJ databases">
        <authorList>
            <person name="Adachi J."/>
            <person name="Aizawa K."/>
            <person name="Akimura T."/>
            <person name="Arakawa T."/>
            <person name="Bono H."/>
            <person name="Carninci P."/>
            <person name="Fukuda S."/>
            <person name="Furuno M."/>
            <person name="Hanagaki T."/>
            <person name="Hara A."/>
            <person name="Hashizume W."/>
            <person name="Hayashida K."/>
            <person name="Hayatsu N."/>
            <person name="Hiramoto K."/>
            <person name="Hiraoka T."/>
            <person name="Hirozane T."/>
            <person name="Hori F."/>
            <person name="Imotani K."/>
            <person name="Ishii Y."/>
            <person name="Itoh M."/>
            <person name="Kagawa I."/>
            <person name="Kasukawa T."/>
            <person name="Katoh H."/>
            <person name="Kawai J."/>
            <person name="Kojima Y."/>
            <person name="Kondo S."/>
            <person name="Konno H."/>
            <person name="Kouda M."/>
            <person name="Koya S."/>
            <person name="Kurihara C."/>
            <person name="Matsuyama T."/>
            <person name="Miyazaki A."/>
            <person name="Murata M."/>
            <person name="Nakamura M."/>
            <person name="Nishi K."/>
            <person name="Nomura K."/>
            <person name="Numazaki R."/>
            <person name="Ohno M."/>
            <person name="Ohsato N."/>
            <person name="Okazaki Y."/>
            <person name="Saito R."/>
            <person name="Saitoh H."/>
            <person name="Sakai C."/>
            <person name="Sakai K."/>
            <person name="Sakazume N."/>
            <person name="Sano H."/>
            <person name="Sasaki D."/>
            <person name="Shibata K."/>
            <person name="Shinagawa A."/>
            <person name="Shiraki T."/>
            <person name="Sogabe Y."/>
            <person name="Tagami M."/>
            <person name="Tagawa A."/>
            <person name="Takahashi F."/>
            <person name="Takaku-Akahira S."/>
            <person name="Takeda Y."/>
            <person name="Tanaka T."/>
            <person name="Tomaru A."/>
            <person name="Toya T."/>
            <person name="Yasunishi A."/>
            <person name="Muramatsu M."/>
            <person name="Hayashizaki Y."/>
        </authorList>
    </citation>
    <scope>NUCLEOTIDE SEQUENCE</scope>
    <source>
        <strain evidence="1">C57BL/6J</strain>
        <tissue evidence="1">Spinal ganglion</tissue>
    </source>
</reference>
<dbReference type="AGR" id="MGI:3642633"/>